<dbReference type="RefSeq" id="WP_014092494.1">
    <property type="nucleotide sequence ID" value="NC_016011.1"/>
</dbReference>
<reference evidence="2 3" key="1">
    <citation type="journal article" date="2011" name="J. Bacteriol.">
        <title>Complete genome sequence of the animal pathogen Listeria ivanovii, which provides insights into host specificities and evolution of the genus Listeria.</title>
        <authorList>
            <person name="Buchrieser C."/>
            <person name="Rusniok C."/>
            <person name="Garrido P."/>
            <person name="Hain T."/>
            <person name="Scortti M."/>
            <person name="Lampidis R."/>
            <person name="Karst U."/>
            <person name="Chakraborty T."/>
            <person name="Cossart P."/>
            <person name="Kreft J."/>
            <person name="Vazquez-Boland J.A."/>
            <person name="Goebel W."/>
            <person name="Glaser P."/>
        </authorList>
    </citation>
    <scope>NUCLEOTIDE SEQUENCE [LARGE SCALE GENOMIC DNA]</scope>
    <source>
        <strain evidence="3">ATCC BAA-678 / PAM 55</strain>
    </source>
</reference>
<dbReference type="InterPro" id="IPR003646">
    <property type="entry name" value="SH3-like_bac-type"/>
</dbReference>
<dbReference type="eggNOG" id="COG4193">
    <property type="taxonomic scope" value="Bacteria"/>
</dbReference>
<dbReference type="Pfam" id="PF01832">
    <property type="entry name" value="Glucosaminidase"/>
    <property type="match status" value="1"/>
</dbReference>
<dbReference type="SMART" id="SM00047">
    <property type="entry name" value="LYZ2"/>
    <property type="match status" value="1"/>
</dbReference>
<protein>
    <submittedName>
        <fullName evidence="2">Putative N-acetylglucosaminidase (Autolysin)</fullName>
    </submittedName>
</protein>
<accession>G2ZEK0</accession>
<dbReference type="PROSITE" id="PS51781">
    <property type="entry name" value="SH3B"/>
    <property type="match status" value="3"/>
</dbReference>
<evidence type="ECO:0000259" key="1">
    <source>
        <dbReference type="PROSITE" id="PS51781"/>
    </source>
</evidence>
<dbReference type="Gene3D" id="2.30.30.40">
    <property type="entry name" value="SH3 Domains"/>
    <property type="match status" value="6"/>
</dbReference>
<evidence type="ECO:0000313" key="3">
    <source>
        <dbReference type="Proteomes" id="UP000001286"/>
    </source>
</evidence>
<evidence type="ECO:0000313" key="2">
    <source>
        <dbReference type="EMBL" id="CBW85507.1"/>
    </source>
</evidence>
<dbReference type="HOGENOM" id="CLU_367153_0_0_9"/>
<organism evidence="2 3">
    <name type="scientific">Listeria ivanovii (strain ATCC BAA-678 / PAM 55)</name>
    <dbReference type="NCBI Taxonomy" id="881621"/>
    <lineage>
        <taxon>Bacteria</taxon>
        <taxon>Bacillati</taxon>
        <taxon>Bacillota</taxon>
        <taxon>Bacilli</taxon>
        <taxon>Bacillales</taxon>
        <taxon>Listeriaceae</taxon>
        <taxon>Listeria</taxon>
    </lineage>
</organism>
<dbReference type="GeneID" id="57076007"/>
<feature type="domain" description="SH3b" evidence="1">
    <location>
        <begin position="173"/>
        <end position="241"/>
    </location>
</feature>
<dbReference type="Proteomes" id="UP000001286">
    <property type="component" value="Chromosome"/>
</dbReference>
<dbReference type="Pfam" id="PF08239">
    <property type="entry name" value="SH3_3"/>
    <property type="match status" value="2"/>
</dbReference>
<dbReference type="KEGG" id="liv:LIV_1022"/>
<proteinExistence type="predicted"/>
<sequence>MKEWLISIKFNKIIFKLLLVFLVSTVLFPTVKAYAASDNLYYYAINDVNLRSKRDFSSSTVTTIPKNQKMTVKANSEDKDGWVEISYKSYKGYMKINYLTMLNPLLSYGEYYAPSAVNLRASRDFSSAIMVTIPVNQLMYVEDGSQDKDGWVRIVYEGRVGYMKLTYITVKDPTKIYINYYAPNAINMRGARTFDSPTVGTIPKNQQFYMEEGTTDTNGWAKILYQGKVGYMKTNYFSITDPTKTYGNYYAPSIVNLRAGRSFDTAIVESIPKNQQMYVEDNSRDSSGWAKIISQNGVAGYMKESYLTTYDPTKTYFENYAVSALNIRSKPDYNSETIVVAPTNAKVYVEQNSLDANGWLKVAYNGRVGYMKSAYITAKMPNAKYSVKYATGNVNLRQSRTYDSKTVAVIPESAKVEMEIGSLDSNNWAKFIYGNTVGYMNVAYFSNSPYQPIKKTYKETAYASTFSNALTKTMAGNPQTDKKPANSYINVEAIKLTGTNKGTAVNANGQVRSTASKTGFVQGKLKNAEAITILSTVTASDGSKWYKFNFNRQWFNATQVDTSYYLNPNNFAKSSATYLQFLVLSKPAYIDVNEVNKNILAGKGILANKANSFSTAATTYNVNEIYLISHALLETGNGTSQLANGVTVSKVAGKPVTPKKVYNMYGIGAVDSDPLRGGSEYAYKQGWDTPEKAIIGGANFVAQNYISKGQDTLYKMRYNPANPGVHLYATDIGWATKQTTGMQKLYNQISSYTQEFDIPKYK</sequence>
<gene>
    <name evidence="2" type="ordered locus">LIV_1022</name>
</gene>
<dbReference type="GO" id="GO:0004040">
    <property type="term" value="F:amidase activity"/>
    <property type="evidence" value="ECO:0007669"/>
    <property type="project" value="InterPro"/>
</dbReference>
<dbReference type="EMBL" id="FR687253">
    <property type="protein sequence ID" value="CBW85507.1"/>
    <property type="molecule type" value="Genomic_DNA"/>
</dbReference>
<dbReference type="InterPro" id="IPR052354">
    <property type="entry name" value="Cell_Wall_Dynamics_Protein"/>
</dbReference>
<name>G2ZEK0_LISIP</name>
<dbReference type="InterPro" id="IPR002901">
    <property type="entry name" value="MGlyc_endo_b_GlcNAc-like_dom"/>
</dbReference>
<dbReference type="PANTHER" id="PTHR34408:SF1">
    <property type="entry name" value="GLYCOSYL HYDROLASE FAMILY 19 DOMAIN-CONTAINING PROTEIN HI_1415"/>
    <property type="match status" value="1"/>
</dbReference>
<dbReference type="AlphaFoldDB" id="G2ZEK0"/>
<feature type="domain" description="SH3b" evidence="1">
    <location>
        <begin position="37"/>
        <end position="103"/>
    </location>
</feature>
<dbReference type="PANTHER" id="PTHR34408">
    <property type="entry name" value="FAMILY PROTEIN, PUTATIVE-RELATED"/>
    <property type="match status" value="1"/>
</dbReference>
<feature type="domain" description="SH3b" evidence="1">
    <location>
        <begin position="313"/>
        <end position="380"/>
    </location>
</feature>
<dbReference type="SMART" id="SM00287">
    <property type="entry name" value="SH3b"/>
    <property type="match status" value="7"/>
</dbReference>